<dbReference type="GO" id="GO:0016740">
    <property type="term" value="F:transferase activity"/>
    <property type="evidence" value="ECO:0007669"/>
    <property type="project" value="UniProtKB-KW"/>
</dbReference>
<keyword evidence="5 8" id="KW-0648">Protein biosynthesis</keyword>
<proteinExistence type="inferred from homology"/>
<dbReference type="PROSITE" id="PS00571">
    <property type="entry name" value="AMIDASES"/>
    <property type="match status" value="1"/>
</dbReference>
<protein>
    <recommendedName>
        <fullName evidence="8">Glutamyl-tRNA(Gln) amidotransferase subunit A</fullName>
        <shortName evidence="8">Glu-ADT subunit A</shortName>
        <ecNumber evidence="8">6.3.5.7</ecNumber>
    </recommendedName>
</protein>
<evidence type="ECO:0000313" key="10">
    <source>
        <dbReference type="EMBL" id="OGB89704.1"/>
    </source>
</evidence>
<dbReference type="PANTHER" id="PTHR11895:SF151">
    <property type="entry name" value="GLUTAMYL-TRNA(GLN) AMIDOTRANSFERASE SUBUNIT A"/>
    <property type="match status" value="1"/>
</dbReference>
<dbReference type="Proteomes" id="UP000178724">
    <property type="component" value="Unassembled WGS sequence"/>
</dbReference>
<dbReference type="EMBL" id="METM01000021">
    <property type="protein sequence ID" value="OGB89704.1"/>
    <property type="molecule type" value="Genomic_DNA"/>
</dbReference>
<evidence type="ECO:0000256" key="5">
    <source>
        <dbReference type="ARBA" id="ARBA00022917"/>
    </source>
</evidence>
<keyword evidence="10" id="KW-0808">Transferase</keyword>
<evidence type="ECO:0000256" key="2">
    <source>
        <dbReference type="ARBA" id="ARBA00022598"/>
    </source>
</evidence>
<accession>A0A1F4Q198</accession>
<evidence type="ECO:0000256" key="3">
    <source>
        <dbReference type="ARBA" id="ARBA00022741"/>
    </source>
</evidence>
<keyword evidence="2 8" id="KW-0436">Ligase</keyword>
<dbReference type="InterPro" id="IPR023631">
    <property type="entry name" value="Amidase_dom"/>
</dbReference>
<evidence type="ECO:0000256" key="4">
    <source>
        <dbReference type="ARBA" id="ARBA00022840"/>
    </source>
</evidence>
<reference evidence="10 11" key="1">
    <citation type="journal article" date="2016" name="Nat. Commun.">
        <title>Thousands of microbial genomes shed light on interconnected biogeochemical processes in an aquifer system.</title>
        <authorList>
            <person name="Anantharaman K."/>
            <person name="Brown C.T."/>
            <person name="Hug L.A."/>
            <person name="Sharon I."/>
            <person name="Castelle C.J."/>
            <person name="Probst A.J."/>
            <person name="Thomas B.C."/>
            <person name="Singh A."/>
            <person name="Wilkins M.J."/>
            <person name="Karaoz U."/>
            <person name="Brodie E.L."/>
            <person name="Williams K.H."/>
            <person name="Hubbard S.S."/>
            <person name="Banfield J.F."/>
        </authorList>
    </citation>
    <scope>NUCLEOTIDE SEQUENCE [LARGE SCALE GENOMIC DNA]</scope>
</reference>
<feature type="active site" description="Acyl-ester intermediate" evidence="8">
    <location>
        <position position="178"/>
    </location>
</feature>
<dbReference type="GO" id="GO:0006412">
    <property type="term" value="P:translation"/>
    <property type="evidence" value="ECO:0007669"/>
    <property type="project" value="UniProtKB-UniRule"/>
</dbReference>
<dbReference type="PANTHER" id="PTHR11895">
    <property type="entry name" value="TRANSAMIDASE"/>
    <property type="match status" value="1"/>
</dbReference>
<dbReference type="SUPFAM" id="SSF75304">
    <property type="entry name" value="Amidase signature (AS) enzymes"/>
    <property type="match status" value="1"/>
</dbReference>
<evidence type="ECO:0000256" key="7">
    <source>
        <dbReference type="ARBA" id="ARBA00047407"/>
    </source>
</evidence>
<dbReference type="Gene3D" id="3.90.1300.10">
    <property type="entry name" value="Amidase signature (AS) domain"/>
    <property type="match status" value="1"/>
</dbReference>
<feature type="domain" description="Amidase" evidence="9">
    <location>
        <begin position="22"/>
        <end position="466"/>
    </location>
</feature>
<comment type="function">
    <text evidence="6 8">Allows the formation of correctly charged Gln-tRNA(Gln) through the transamidation of misacylated Glu-tRNA(Gln) in organisms which lack glutaminyl-tRNA synthetase. The reaction takes place in the presence of glutamine and ATP through an activated gamma-phospho-Glu-tRNA(Gln).</text>
</comment>
<dbReference type="AlphaFoldDB" id="A0A1F4Q198"/>
<dbReference type="InterPro" id="IPR036928">
    <property type="entry name" value="AS_sf"/>
</dbReference>
<dbReference type="Pfam" id="PF01425">
    <property type="entry name" value="Amidase"/>
    <property type="match status" value="1"/>
</dbReference>
<evidence type="ECO:0000256" key="6">
    <source>
        <dbReference type="ARBA" id="ARBA00025295"/>
    </source>
</evidence>
<sequence length="485" mass="52203">MHGKTAHELHNLLINKKTSSVEITQAVFARIEKAEDKIRAYVTLNKEEALEQARAADRQISRSPDIPISQLTGIPVAVKDNMCTKGILTTCSSKILSNYIPPYDATVVTKLKEAGAVIIGKTNLDEFAMGSSTENSANHVTRNPWNLEAVPGGSSGGSAAAIAAAEAILATGSDTGGSIRQPAAFCGVVGLKPTYGRVSRYGLVAFASSLDQIGPITKDMTDAAIMMNVMAGRDELDSTSVDLPVPDYRKALVNNVKKMRVGLIKELMGQGIDPEVKAAVKKAADTFANLGAEMIEVSLPSFEYAVATYYLIATAEASSNLARFDGVKFGRRSKAAKDILTMYYNTRREGFGPEVKRRIMLGTYALSAGYYDAYYLKALKVRTLIKQDFEKALGACDILISPTAPTIAFKLGEKTADPLSMYLSDIATIPVNLAGLPAISLPCGFSNKLPIGLQIIGRAFAEEIILRAAFTYEQNTDWHKAKPNV</sequence>
<dbReference type="NCBIfam" id="TIGR00132">
    <property type="entry name" value="gatA"/>
    <property type="match status" value="1"/>
</dbReference>
<dbReference type="GO" id="GO:0005524">
    <property type="term" value="F:ATP binding"/>
    <property type="evidence" value="ECO:0007669"/>
    <property type="project" value="UniProtKB-KW"/>
</dbReference>
<evidence type="ECO:0000256" key="8">
    <source>
        <dbReference type="HAMAP-Rule" id="MF_00120"/>
    </source>
</evidence>
<evidence type="ECO:0000259" key="9">
    <source>
        <dbReference type="Pfam" id="PF01425"/>
    </source>
</evidence>
<dbReference type="HAMAP" id="MF_00120">
    <property type="entry name" value="GatA"/>
    <property type="match status" value="1"/>
</dbReference>
<evidence type="ECO:0000256" key="1">
    <source>
        <dbReference type="ARBA" id="ARBA00008069"/>
    </source>
</evidence>
<keyword evidence="4 8" id="KW-0067">ATP-binding</keyword>
<comment type="caution">
    <text evidence="10">The sequence shown here is derived from an EMBL/GenBank/DDBJ whole genome shotgun (WGS) entry which is preliminary data.</text>
</comment>
<comment type="subunit">
    <text evidence="8">Heterotrimer of A, B and C subunits.</text>
</comment>
<name>A0A1F4Q198_UNCSA</name>
<keyword evidence="3 8" id="KW-0547">Nucleotide-binding</keyword>
<comment type="catalytic activity">
    <reaction evidence="7 8">
        <text>L-glutamyl-tRNA(Gln) + L-glutamine + ATP + H2O = L-glutaminyl-tRNA(Gln) + L-glutamate + ADP + phosphate + H(+)</text>
        <dbReference type="Rhea" id="RHEA:17521"/>
        <dbReference type="Rhea" id="RHEA-COMP:9681"/>
        <dbReference type="Rhea" id="RHEA-COMP:9684"/>
        <dbReference type="ChEBI" id="CHEBI:15377"/>
        <dbReference type="ChEBI" id="CHEBI:15378"/>
        <dbReference type="ChEBI" id="CHEBI:29985"/>
        <dbReference type="ChEBI" id="CHEBI:30616"/>
        <dbReference type="ChEBI" id="CHEBI:43474"/>
        <dbReference type="ChEBI" id="CHEBI:58359"/>
        <dbReference type="ChEBI" id="CHEBI:78520"/>
        <dbReference type="ChEBI" id="CHEBI:78521"/>
        <dbReference type="ChEBI" id="CHEBI:456216"/>
        <dbReference type="EC" id="6.3.5.7"/>
    </reaction>
</comment>
<dbReference type="GO" id="GO:0030956">
    <property type="term" value="C:glutamyl-tRNA(Gln) amidotransferase complex"/>
    <property type="evidence" value="ECO:0007669"/>
    <property type="project" value="InterPro"/>
</dbReference>
<feature type="active site" description="Charge relay system" evidence="8">
    <location>
        <position position="154"/>
    </location>
</feature>
<dbReference type="InterPro" id="IPR000120">
    <property type="entry name" value="Amidase"/>
</dbReference>
<dbReference type="EC" id="6.3.5.7" evidence="8"/>
<dbReference type="GO" id="GO:0050567">
    <property type="term" value="F:glutaminyl-tRNA synthase (glutamine-hydrolyzing) activity"/>
    <property type="evidence" value="ECO:0007669"/>
    <property type="project" value="UniProtKB-UniRule"/>
</dbReference>
<feature type="active site" description="Charge relay system" evidence="8">
    <location>
        <position position="79"/>
    </location>
</feature>
<dbReference type="InterPro" id="IPR004412">
    <property type="entry name" value="GatA"/>
</dbReference>
<dbReference type="InterPro" id="IPR020556">
    <property type="entry name" value="Amidase_CS"/>
</dbReference>
<organism evidence="10 11">
    <name type="scientific">candidate division WOR-1 bacterium RIFCSPHIGHO2_01_FULL_53_15</name>
    <dbReference type="NCBI Taxonomy" id="1802564"/>
    <lineage>
        <taxon>Bacteria</taxon>
        <taxon>Bacillati</taxon>
        <taxon>Saganbacteria</taxon>
    </lineage>
</organism>
<evidence type="ECO:0000313" key="11">
    <source>
        <dbReference type="Proteomes" id="UP000178724"/>
    </source>
</evidence>
<comment type="similarity">
    <text evidence="1 8">Belongs to the amidase family. GatA subfamily.</text>
</comment>
<gene>
    <name evidence="8 10" type="primary">gatA</name>
    <name evidence="10" type="ORF">A2625_06225</name>
</gene>